<dbReference type="Proteomes" id="UP000077248">
    <property type="component" value="Unassembled WGS sequence"/>
</dbReference>
<dbReference type="GeneID" id="29110552"/>
<feature type="transmembrane region" description="Helical" evidence="1">
    <location>
        <begin position="81"/>
        <end position="101"/>
    </location>
</feature>
<organism evidence="2 3">
    <name type="scientific">Alternaria alternata</name>
    <name type="common">Alternaria rot fungus</name>
    <name type="synonym">Torula alternata</name>
    <dbReference type="NCBI Taxonomy" id="5599"/>
    <lineage>
        <taxon>Eukaryota</taxon>
        <taxon>Fungi</taxon>
        <taxon>Dikarya</taxon>
        <taxon>Ascomycota</taxon>
        <taxon>Pezizomycotina</taxon>
        <taxon>Dothideomycetes</taxon>
        <taxon>Pleosporomycetidae</taxon>
        <taxon>Pleosporales</taxon>
        <taxon>Pleosporineae</taxon>
        <taxon>Pleosporaceae</taxon>
        <taxon>Alternaria</taxon>
        <taxon>Alternaria sect. Alternaria</taxon>
        <taxon>Alternaria alternata complex</taxon>
    </lineage>
</organism>
<evidence type="ECO:0000313" key="2">
    <source>
        <dbReference type="EMBL" id="OAG21207.1"/>
    </source>
</evidence>
<dbReference type="OMA" id="YTILFWH"/>
<keyword evidence="3" id="KW-1185">Reference proteome</keyword>
<sequence length="128" mass="14195">MMSYTSEKTPLLPVVERTLDAYMNKIDQRHREGVEYALLVSTLLLTVFQVVVLYSGDSLVSIALDGQYYALVAQLARGLRMSIPASLPTAAIFFIVAPYLAQKERVVMTRYAILVCYLMGSTLGALLL</sequence>
<feature type="transmembrane region" description="Helical" evidence="1">
    <location>
        <begin position="108"/>
        <end position="127"/>
    </location>
</feature>
<dbReference type="EMBL" id="KV441477">
    <property type="protein sequence ID" value="OAG21207.1"/>
    <property type="molecule type" value="Genomic_DNA"/>
</dbReference>
<name>A0A177DP45_ALTAL</name>
<proteinExistence type="predicted"/>
<evidence type="ECO:0000256" key="1">
    <source>
        <dbReference type="SAM" id="Phobius"/>
    </source>
</evidence>
<dbReference type="RefSeq" id="XP_018386628.1">
    <property type="nucleotide sequence ID" value="XM_018524958.1"/>
</dbReference>
<gene>
    <name evidence="2" type="ORF">CC77DRAFT_1020000</name>
</gene>
<keyword evidence="1" id="KW-0812">Transmembrane</keyword>
<accession>A0A177DP45</accession>
<reference evidence="2 3" key="1">
    <citation type="submission" date="2016-05" db="EMBL/GenBank/DDBJ databases">
        <title>Comparative analysis of secretome profiles of manganese(II)-oxidizing ascomycete fungi.</title>
        <authorList>
            <consortium name="DOE Joint Genome Institute"/>
            <person name="Zeiner C.A."/>
            <person name="Purvine S.O."/>
            <person name="Zink E.M."/>
            <person name="Wu S."/>
            <person name="Pasa-Tolic L."/>
            <person name="Chaput D.L."/>
            <person name="Haridas S."/>
            <person name="Grigoriev I.V."/>
            <person name="Santelli C.M."/>
            <person name="Hansel C.M."/>
        </authorList>
    </citation>
    <scope>NUCLEOTIDE SEQUENCE [LARGE SCALE GENOMIC DNA]</scope>
    <source>
        <strain evidence="2 3">SRC1lrK2f</strain>
    </source>
</reference>
<evidence type="ECO:0000313" key="3">
    <source>
        <dbReference type="Proteomes" id="UP000077248"/>
    </source>
</evidence>
<dbReference type="VEuPathDB" id="FungiDB:CC77DRAFT_1020000"/>
<keyword evidence="1" id="KW-0472">Membrane</keyword>
<dbReference type="AlphaFoldDB" id="A0A177DP45"/>
<dbReference type="KEGG" id="aalt:CC77DRAFT_1020000"/>
<protein>
    <submittedName>
        <fullName evidence="2">Uncharacterized protein</fullName>
    </submittedName>
</protein>
<feature type="transmembrane region" description="Helical" evidence="1">
    <location>
        <begin position="33"/>
        <end position="54"/>
    </location>
</feature>
<keyword evidence="1" id="KW-1133">Transmembrane helix</keyword>